<name>B6ISR1_RHOCS</name>
<evidence type="ECO:0000313" key="3">
    <source>
        <dbReference type="EMBL" id="ACI98497.1"/>
    </source>
</evidence>
<dbReference type="EMBL" id="CP000613">
    <property type="protein sequence ID" value="ACI98497.1"/>
    <property type="molecule type" value="Genomic_DNA"/>
</dbReference>
<evidence type="ECO:0000256" key="1">
    <source>
        <dbReference type="SAM" id="Phobius"/>
    </source>
</evidence>
<feature type="transmembrane region" description="Helical" evidence="1">
    <location>
        <begin position="194"/>
        <end position="213"/>
    </location>
</feature>
<accession>B6ISR1</accession>
<keyword evidence="1" id="KW-0812">Transmembrane</keyword>
<proteinExistence type="predicted"/>
<dbReference type="HOGENOM" id="CLU_034923_0_0_5"/>
<feature type="transmembrane region" description="Helical" evidence="1">
    <location>
        <begin position="471"/>
        <end position="494"/>
    </location>
</feature>
<dbReference type="STRING" id="414684.RC1_1078"/>
<dbReference type="eggNOG" id="COG1055">
    <property type="taxonomic scope" value="Bacteria"/>
</dbReference>
<feature type="transmembrane region" description="Helical" evidence="1">
    <location>
        <begin position="60"/>
        <end position="80"/>
    </location>
</feature>
<feature type="signal peptide" evidence="2">
    <location>
        <begin position="1"/>
        <end position="36"/>
    </location>
</feature>
<evidence type="ECO:0000313" key="4">
    <source>
        <dbReference type="Proteomes" id="UP000001591"/>
    </source>
</evidence>
<feature type="transmembrane region" description="Helical" evidence="1">
    <location>
        <begin position="157"/>
        <end position="182"/>
    </location>
</feature>
<dbReference type="Pfam" id="PF16980">
    <property type="entry name" value="CitMHS_2"/>
    <property type="match status" value="1"/>
</dbReference>
<keyword evidence="4" id="KW-1185">Reference proteome</keyword>
<gene>
    <name evidence="3" type="ordered locus">RC1_1078</name>
</gene>
<protein>
    <submittedName>
        <fullName evidence="3">Membrane protein, putative</fullName>
    </submittedName>
</protein>
<dbReference type="InterPro" id="IPR031566">
    <property type="entry name" value="CitMHS_2"/>
</dbReference>
<feature type="transmembrane region" description="Helical" evidence="1">
    <location>
        <begin position="279"/>
        <end position="296"/>
    </location>
</feature>
<evidence type="ECO:0000256" key="2">
    <source>
        <dbReference type="SAM" id="SignalP"/>
    </source>
</evidence>
<feature type="transmembrane region" description="Helical" evidence="1">
    <location>
        <begin position="124"/>
        <end position="145"/>
    </location>
</feature>
<reference evidence="3 4" key="1">
    <citation type="journal article" date="2010" name="BMC Genomics">
        <title>Metabolic flexibility revealed in the genome of the cyst-forming alpha-1 proteobacterium Rhodospirillum centenum.</title>
        <authorList>
            <person name="Lu Y.K."/>
            <person name="Marden J."/>
            <person name="Han M."/>
            <person name="Swingley W.D."/>
            <person name="Mastrian S.D."/>
            <person name="Chowdhury S.R."/>
            <person name="Hao J."/>
            <person name="Helmy T."/>
            <person name="Kim S."/>
            <person name="Kurdoglu A.A."/>
            <person name="Matthies H.J."/>
            <person name="Rollo D."/>
            <person name="Stothard P."/>
            <person name="Blankenship R.E."/>
            <person name="Bauer C.E."/>
            <person name="Touchman J.W."/>
        </authorList>
    </citation>
    <scope>NUCLEOTIDE SEQUENCE [LARGE SCALE GENOMIC DNA]</scope>
    <source>
        <strain evidence="4">ATCC 51521 / SW</strain>
    </source>
</reference>
<feature type="chain" id="PRO_5002846714" evidence="2">
    <location>
        <begin position="37"/>
        <end position="497"/>
    </location>
</feature>
<feature type="transmembrane region" description="Helical" evidence="1">
    <location>
        <begin position="233"/>
        <end position="252"/>
    </location>
</feature>
<keyword evidence="1" id="KW-1133">Transmembrane helix</keyword>
<keyword evidence="2" id="KW-0732">Signal</keyword>
<keyword evidence="1" id="KW-0472">Membrane</keyword>
<dbReference type="KEGG" id="rce:RC1_1078"/>
<dbReference type="AlphaFoldDB" id="B6ISR1"/>
<feature type="transmembrane region" description="Helical" evidence="1">
    <location>
        <begin position="424"/>
        <end position="450"/>
    </location>
</feature>
<feature type="transmembrane region" description="Helical" evidence="1">
    <location>
        <begin position="308"/>
        <end position="328"/>
    </location>
</feature>
<dbReference type="Proteomes" id="UP000001591">
    <property type="component" value="Chromosome"/>
</dbReference>
<organism evidence="3 4">
    <name type="scientific">Rhodospirillum centenum (strain ATCC 51521 / SW)</name>
    <dbReference type="NCBI Taxonomy" id="414684"/>
    <lineage>
        <taxon>Bacteria</taxon>
        <taxon>Pseudomonadati</taxon>
        <taxon>Pseudomonadota</taxon>
        <taxon>Alphaproteobacteria</taxon>
        <taxon>Rhodospirillales</taxon>
        <taxon>Rhodospirillaceae</taxon>
        <taxon>Rhodospirillum</taxon>
    </lineage>
</organism>
<sequence length="497" mass="53765">MTARPPTDRSTTALRLLKTLTLAFALPLVSVLPAQAAEGAVQTAPLEAATAHLDGADLSLFWGIPFVGILLSIALMPLLLPRLWHHNFGKVAVFWALAFAIPFAAVEGIDIAGYELLHTLLLDYLPFLILIFTLFVVSGGILVSGNLIGTPNTNLSLLAFGTVIASLVGTTGASMLLIRPLLRANQERKTKVHVFVFFIFLVSNIGGSLTPLGDPPLFIGYLQGVDFGWTVEHMFGPMMLMSVVLLAVFYLIDSIAWRREGLPMPEEESRQIRIQGGHNILYLAGVVGVVLTTGPWEPEWSLHIWHLSFPLDSLVRDVALIAIAAMSLKSTRRSIRVENAFTWTPIQEVAILFLAIFLTMIPALAILRSGTDGALAGLAHFVTGPDGNPIPAAYFWLTGALSSFLDNAPTYLVFFNLAGGDPEILMGPLATTLAAISAGAVFMGANTYIGNAPNFMVKSICEEQGIRMPSFFGYMAWSLVCLGPLFIVLTFLFFHPA</sequence>
<feature type="transmembrane region" description="Helical" evidence="1">
    <location>
        <begin position="349"/>
        <end position="367"/>
    </location>
</feature>